<name>A0A2N3WYI3_9NOCA</name>
<feature type="region of interest" description="Disordered" evidence="1">
    <location>
        <begin position="1"/>
        <end position="35"/>
    </location>
</feature>
<proteinExistence type="predicted"/>
<feature type="compositionally biased region" description="Pro residues" evidence="1">
    <location>
        <begin position="215"/>
        <end position="226"/>
    </location>
</feature>
<dbReference type="AlphaFoldDB" id="A0A2N3WYI3"/>
<sequence length="303" mass="30259">MSKKKNTATAPAAPTAPAPETAAPETAAPAPEHGSVVVPVLRKQATRALWAALGTNPGSTAAALADTAGIAVSTARRLLTGWESARAVRSYTDPETPRAAKTWFTAGSAAPEPSTPVAAEPEPATPEPVAPAPAAPESVNPPPGPAAPAAPETLTPEPDSAESDSAEPAAPEPVSLEPTTPDQTDPAEEAASADPAPDNVPETAAAAPTGDDPATPAPVAPAPPAEPAAADAESTAERLPAGALRGQVEDYLRDNPGKELSPHQIGKALERSSGAVHNALVKLAKDGTARQTSTAPKKFTLAS</sequence>
<feature type="compositionally biased region" description="Low complexity" evidence="1">
    <location>
        <begin position="7"/>
        <end position="32"/>
    </location>
</feature>
<dbReference type="RefSeq" id="WP_101463310.1">
    <property type="nucleotide sequence ID" value="NZ_PJMW01000001.1"/>
</dbReference>
<feature type="region of interest" description="Disordered" evidence="1">
    <location>
        <begin position="86"/>
        <end position="272"/>
    </location>
</feature>
<feature type="compositionally biased region" description="Low complexity" evidence="1">
    <location>
        <begin position="149"/>
        <end position="158"/>
    </location>
</feature>
<dbReference type="EMBL" id="PJMW01000001">
    <property type="protein sequence ID" value="PKV98927.1"/>
    <property type="molecule type" value="Genomic_DNA"/>
</dbReference>
<gene>
    <name evidence="2" type="ORF">ATK86_0961</name>
</gene>
<feature type="compositionally biased region" description="Low complexity" evidence="1">
    <location>
        <begin position="108"/>
        <end position="122"/>
    </location>
</feature>
<keyword evidence="3" id="KW-1185">Reference proteome</keyword>
<dbReference type="Proteomes" id="UP000233766">
    <property type="component" value="Unassembled WGS sequence"/>
</dbReference>
<organism evidence="2 3">
    <name type="scientific">Nocardia fluminea</name>
    <dbReference type="NCBI Taxonomy" id="134984"/>
    <lineage>
        <taxon>Bacteria</taxon>
        <taxon>Bacillati</taxon>
        <taxon>Actinomycetota</taxon>
        <taxon>Actinomycetes</taxon>
        <taxon>Mycobacteriales</taxon>
        <taxon>Nocardiaceae</taxon>
        <taxon>Nocardia</taxon>
    </lineage>
</organism>
<evidence type="ECO:0000313" key="3">
    <source>
        <dbReference type="Proteomes" id="UP000233766"/>
    </source>
</evidence>
<reference evidence="2 3" key="1">
    <citation type="submission" date="2017-12" db="EMBL/GenBank/DDBJ databases">
        <title>Sequencing the genomes of 1000 Actinobacteria strains.</title>
        <authorList>
            <person name="Klenk H.-P."/>
        </authorList>
    </citation>
    <scope>NUCLEOTIDE SEQUENCE [LARGE SCALE GENOMIC DNA]</scope>
    <source>
        <strain evidence="2 3">DSM 44489</strain>
    </source>
</reference>
<feature type="compositionally biased region" description="Basic and acidic residues" evidence="1">
    <location>
        <begin position="247"/>
        <end position="261"/>
    </location>
</feature>
<dbReference type="InterPro" id="IPR036388">
    <property type="entry name" value="WH-like_DNA-bd_sf"/>
</dbReference>
<evidence type="ECO:0000313" key="2">
    <source>
        <dbReference type="EMBL" id="PKV98927.1"/>
    </source>
</evidence>
<dbReference type="OrthoDB" id="3623544at2"/>
<protein>
    <submittedName>
        <fullName evidence="2">Ribonuclease E</fullName>
    </submittedName>
</protein>
<evidence type="ECO:0000256" key="1">
    <source>
        <dbReference type="SAM" id="MobiDB-lite"/>
    </source>
</evidence>
<dbReference type="Gene3D" id="1.10.10.10">
    <property type="entry name" value="Winged helix-like DNA-binding domain superfamily/Winged helix DNA-binding domain"/>
    <property type="match status" value="1"/>
</dbReference>
<accession>A0A2N3WYI3</accession>
<feature type="compositionally biased region" description="Pro residues" evidence="1">
    <location>
        <begin position="123"/>
        <end position="148"/>
    </location>
</feature>
<feature type="compositionally biased region" description="Low complexity" evidence="1">
    <location>
        <begin position="189"/>
        <end position="214"/>
    </location>
</feature>
<comment type="caution">
    <text evidence="2">The sequence shown here is derived from an EMBL/GenBank/DDBJ whole genome shotgun (WGS) entry which is preliminary data.</text>
</comment>